<protein>
    <submittedName>
        <fullName evidence="2">Uncharacterized protein</fullName>
    </submittedName>
</protein>
<accession>A0A8J4DVJ0</accession>
<keyword evidence="3" id="KW-1185">Reference proteome</keyword>
<evidence type="ECO:0000313" key="2">
    <source>
        <dbReference type="EMBL" id="GIJ52465.1"/>
    </source>
</evidence>
<organism evidence="2 3">
    <name type="scientific">Virgisporangium aliadipatigenens</name>
    <dbReference type="NCBI Taxonomy" id="741659"/>
    <lineage>
        <taxon>Bacteria</taxon>
        <taxon>Bacillati</taxon>
        <taxon>Actinomycetota</taxon>
        <taxon>Actinomycetes</taxon>
        <taxon>Micromonosporales</taxon>
        <taxon>Micromonosporaceae</taxon>
        <taxon>Virgisporangium</taxon>
    </lineage>
</organism>
<reference evidence="2" key="1">
    <citation type="submission" date="2021-01" db="EMBL/GenBank/DDBJ databases">
        <title>Whole genome shotgun sequence of Virgisporangium aliadipatigenens NBRC 105644.</title>
        <authorList>
            <person name="Komaki H."/>
            <person name="Tamura T."/>
        </authorList>
    </citation>
    <scope>NUCLEOTIDE SEQUENCE</scope>
    <source>
        <strain evidence="2">NBRC 105644</strain>
    </source>
</reference>
<feature type="region of interest" description="Disordered" evidence="1">
    <location>
        <begin position="1"/>
        <end position="28"/>
    </location>
</feature>
<dbReference type="Proteomes" id="UP000619260">
    <property type="component" value="Unassembled WGS sequence"/>
</dbReference>
<sequence>MADNMFRRSRQMPSDRPQKGTGRVSESRPVPAQYTYLVSYTNPSVEGFGRTYVTRPAPIRTENDIASIEAAIGRSNGHRQIVLLAFSLMSGPQRRS</sequence>
<evidence type="ECO:0000256" key="1">
    <source>
        <dbReference type="SAM" id="MobiDB-lite"/>
    </source>
</evidence>
<evidence type="ECO:0000313" key="3">
    <source>
        <dbReference type="Proteomes" id="UP000619260"/>
    </source>
</evidence>
<proteinExistence type="predicted"/>
<gene>
    <name evidence="2" type="ORF">Val02_93510</name>
</gene>
<dbReference type="EMBL" id="BOPF01000089">
    <property type="protein sequence ID" value="GIJ52465.1"/>
    <property type="molecule type" value="Genomic_DNA"/>
</dbReference>
<name>A0A8J4DVJ0_9ACTN</name>
<dbReference type="AlphaFoldDB" id="A0A8J4DVJ0"/>
<dbReference type="RefSeq" id="WP_203905865.1">
    <property type="nucleotide sequence ID" value="NZ_BOPF01000089.1"/>
</dbReference>
<comment type="caution">
    <text evidence="2">The sequence shown here is derived from an EMBL/GenBank/DDBJ whole genome shotgun (WGS) entry which is preliminary data.</text>
</comment>